<keyword evidence="3 5" id="KW-1133">Transmembrane helix</keyword>
<dbReference type="Proteomes" id="UP001174909">
    <property type="component" value="Unassembled WGS sequence"/>
</dbReference>
<evidence type="ECO:0000259" key="6">
    <source>
        <dbReference type="Pfam" id="PF00149"/>
    </source>
</evidence>
<dbReference type="GO" id="GO:0016787">
    <property type="term" value="F:hydrolase activity"/>
    <property type="evidence" value="ECO:0007669"/>
    <property type="project" value="InterPro"/>
</dbReference>
<keyword evidence="4 5" id="KW-0472">Membrane</keyword>
<keyword evidence="8" id="KW-1185">Reference proteome</keyword>
<dbReference type="Pfam" id="PF00149">
    <property type="entry name" value="Metallophos"/>
    <property type="match status" value="1"/>
</dbReference>
<comment type="caution">
    <text evidence="7">The sequence shown here is derived from an EMBL/GenBank/DDBJ whole genome shotgun (WGS) entry which is preliminary data.</text>
</comment>
<dbReference type="PANTHER" id="PTHR13315">
    <property type="entry name" value="METALLO PHOSPHOESTERASE RELATED"/>
    <property type="match status" value="1"/>
</dbReference>
<feature type="transmembrane region" description="Helical" evidence="5">
    <location>
        <begin position="346"/>
        <end position="367"/>
    </location>
</feature>
<evidence type="ECO:0000256" key="5">
    <source>
        <dbReference type="SAM" id="Phobius"/>
    </source>
</evidence>
<sequence>MAAPCIMIRQRPLIFLSLSLFLLFLFGEFGVHFLYSWMWAWPTDSALPPYRPLDPTVTESYANLEIINAGPDETKQSLKILVLADPHIQCSFATFEPWLLRWDSDRYVARGVSRLLVAMEPDAVVVVGDVFAEGYKASQQDWTDYLQCLSEVLVVPSDVKLILLPGDNDIGGEGGEGMRDTINQRYIAEFGPLNEVLTFRGVTIVKLNTISYIHRRPANQEEAKIREETTSFLSSVSESTARGLLRRPVLVYSHVPLSDLPTAVTSSILSSLSPDYIFSGHTHHTSSSSHSYTTVDGRERLGTEWVVPTCSYRMGESHMGTGAIFIDRHGNLGYKVLWLPPRYPFLMLYFLFSIAVLILLLHHLPLFKCLKTLSRLRHGFR</sequence>
<dbReference type="AlphaFoldDB" id="A0AA35T9R2"/>
<keyword evidence="2 5" id="KW-0812">Transmembrane</keyword>
<reference evidence="7" key="1">
    <citation type="submission" date="2023-03" db="EMBL/GenBank/DDBJ databases">
        <authorList>
            <person name="Steffen K."/>
            <person name="Cardenas P."/>
        </authorList>
    </citation>
    <scope>NUCLEOTIDE SEQUENCE</scope>
</reference>
<dbReference type="EMBL" id="CASHTH010003386">
    <property type="protein sequence ID" value="CAI8044325.1"/>
    <property type="molecule type" value="Genomic_DNA"/>
</dbReference>
<evidence type="ECO:0000256" key="3">
    <source>
        <dbReference type="ARBA" id="ARBA00022989"/>
    </source>
</evidence>
<dbReference type="SUPFAM" id="SSF56300">
    <property type="entry name" value="Metallo-dependent phosphatases"/>
    <property type="match status" value="1"/>
</dbReference>
<name>A0AA35T9R2_GEOBA</name>
<dbReference type="InterPro" id="IPR004843">
    <property type="entry name" value="Calcineurin-like_PHP"/>
</dbReference>
<dbReference type="InterPro" id="IPR033308">
    <property type="entry name" value="PGAP5/Cdc1/Ted1"/>
</dbReference>
<evidence type="ECO:0000256" key="2">
    <source>
        <dbReference type="ARBA" id="ARBA00022692"/>
    </source>
</evidence>
<accession>A0AA35T9R2</accession>
<comment type="subcellular location">
    <subcellularLocation>
        <location evidence="1">Membrane</location>
        <topology evidence="1">Multi-pass membrane protein</topology>
    </subcellularLocation>
</comment>
<evidence type="ECO:0000313" key="7">
    <source>
        <dbReference type="EMBL" id="CAI8044325.1"/>
    </source>
</evidence>
<evidence type="ECO:0000313" key="8">
    <source>
        <dbReference type="Proteomes" id="UP001174909"/>
    </source>
</evidence>
<dbReference type="InterPro" id="IPR029052">
    <property type="entry name" value="Metallo-depent_PP-like"/>
</dbReference>
<organism evidence="7 8">
    <name type="scientific">Geodia barretti</name>
    <name type="common">Barrett's horny sponge</name>
    <dbReference type="NCBI Taxonomy" id="519541"/>
    <lineage>
        <taxon>Eukaryota</taxon>
        <taxon>Metazoa</taxon>
        <taxon>Porifera</taxon>
        <taxon>Demospongiae</taxon>
        <taxon>Heteroscleromorpha</taxon>
        <taxon>Tetractinellida</taxon>
        <taxon>Astrophorina</taxon>
        <taxon>Geodiidae</taxon>
        <taxon>Geodia</taxon>
    </lineage>
</organism>
<protein>
    <submittedName>
        <fullName evidence="7">Metallophosphoesterase 1</fullName>
    </submittedName>
</protein>
<gene>
    <name evidence="7" type="ORF">GBAR_LOCUS24593</name>
</gene>
<dbReference type="GO" id="GO:0016020">
    <property type="term" value="C:membrane"/>
    <property type="evidence" value="ECO:0007669"/>
    <property type="project" value="UniProtKB-SubCell"/>
</dbReference>
<proteinExistence type="predicted"/>
<evidence type="ECO:0000256" key="4">
    <source>
        <dbReference type="ARBA" id="ARBA00023136"/>
    </source>
</evidence>
<feature type="domain" description="Calcineurin-like phosphoesterase" evidence="6">
    <location>
        <begin position="78"/>
        <end position="284"/>
    </location>
</feature>
<dbReference type="GO" id="GO:0005783">
    <property type="term" value="C:endoplasmic reticulum"/>
    <property type="evidence" value="ECO:0007669"/>
    <property type="project" value="TreeGrafter"/>
</dbReference>
<dbReference type="Gene3D" id="3.60.21.10">
    <property type="match status" value="1"/>
</dbReference>
<dbReference type="GO" id="GO:0006506">
    <property type="term" value="P:GPI anchor biosynthetic process"/>
    <property type="evidence" value="ECO:0007669"/>
    <property type="project" value="InterPro"/>
</dbReference>
<dbReference type="PANTHER" id="PTHR13315:SF4">
    <property type="entry name" value="METALLOPHOSPHOESTERASE, ISOFORM E"/>
    <property type="match status" value="1"/>
</dbReference>
<evidence type="ECO:0000256" key="1">
    <source>
        <dbReference type="ARBA" id="ARBA00004141"/>
    </source>
</evidence>